<accession>A0A0W7WQU7</accession>
<proteinExistence type="predicted"/>
<gene>
    <name evidence="3" type="ORF">AT728_39960</name>
</gene>
<dbReference type="STRING" id="1765722.AT728_39960"/>
<dbReference type="Proteomes" id="UP000054804">
    <property type="component" value="Unassembled WGS sequence"/>
</dbReference>
<protein>
    <recommendedName>
        <fullName evidence="2">Transposase IS701-like DDE domain-containing protein</fullName>
    </recommendedName>
</protein>
<keyword evidence="4" id="KW-1185">Reference proteome</keyword>
<dbReference type="Pfam" id="PF13546">
    <property type="entry name" value="DDE_5"/>
    <property type="match status" value="1"/>
</dbReference>
<dbReference type="AlphaFoldDB" id="A0A0W7WQU7"/>
<evidence type="ECO:0000313" key="4">
    <source>
        <dbReference type="Proteomes" id="UP000054804"/>
    </source>
</evidence>
<comment type="caution">
    <text evidence="3">The sequence shown here is derived from an EMBL/GenBank/DDBJ whole genome shotgun (WGS) entry which is preliminary data.</text>
</comment>
<sequence length="183" mass="20076">MHAATDMVSRPLEWDWLLPREWADDARRRRAAGVTKDVEHVPKSMLALGLPDRLADELGRAPVIVADAGCDRSVSFRQALEDRSWSYVVAVDPEETVEMEAAQLSQVPYGGLGPPTRPCCCEASRPLTDVVDATTLFQQMTWRQGSKAPMTSRFAVLQVRPAGKPARSASRNRPVDAAGGTVY</sequence>
<evidence type="ECO:0000259" key="2">
    <source>
        <dbReference type="Pfam" id="PF13546"/>
    </source>
</evidence>
<dbReference type="EMBL" id="LOCL01000085">
    <property type="protein sequence ID" value="KUF12884.1"/>
    <property type="molecule type" value="Genomic_DNA"/>
</dbReference>
<dbReference type="PANTHER" id="PTHR33627">
    <property type="entry name" value="TRANSPOSASE"/>
    <property type="match status" value="1"/>
</dbReference>
<evidence type="ECO:0000256" key="1">
    <source>
        <dbReference type="SAM" id="MobiDB-lite"/>
    </source>
</evidence>
<feature type="region of interest" description="Disordered" evidence="1">
    <location>
        <begin position="161"/>
        <end position="183"/>
    </location>
</feature>
<dbReference type="InterPro" id="IPR038721">
    <property type="entry name" value="IS701-like_DDE_dom"/>
</dbReference>
<evidence type="ECO:0000313" key="3">
    <source>
        <dbReference type="EMBL" id="KUF12884.1"/>
    </source>
</evidence>
<name>A0A0W7WQU7_9ACTN</name>
<dbReference type="InterPro" id="IPR039365">
    <property type="entry name" value="IS701-like"/>
</dbReference>
<feature type="domain" description="Transposase IS701-like DDE" evidence="2">
    <location>
        <begin position="2"/>
        <end position="149"/>
    </location>
</feature>
<organism evidence="3 4">
    <name type="scientific">Streptomyces silvensis</name>
    <dbReference type="NCBI Taxonomy" id="1765722"/>
    <lineage>
        <taxon>Bacteria</taxon>
        <taxon>Bacillati</taxon>
        <taxon>Actinomycetota</taxon>
        <taxon>Actinomycetes</taxon>
        <taxon>Kitasatosporales</taxon>
        <taxon>Streptomycetaceae</taxon>
        <taxon>Streptomyces</taxon>
    </lineage>
</organism>
<dbReference type="PANTHER" id="PTHR33627:SF1">
    <property type="entry name" value="TRANSPOSASE"/>
    <property type="match status" value="1"/>
</dbReference>
<reference evidence="3 4" key="1">
    <citation type="submission" date="2015-12" db="EMBL/GenBank/DDBJ databases">
        <title>Draft genome sequence of Streptomyces silvensis ATCC 53525, a producer of novel hormone antagonists.</title>
        <authorList>
            <person name="Johnston C.W."/>
            <person name="Li Y."/>
            <person name="Magarvey N.A."/>
        </authorList>
    </citation>
    <scope>NUCLEOTIDE SEQUENCE [LARGE SCALE GENOMIC DNA]</scope>
    <source>
        <strain evidence="3 4">ATCC 53525</strain>
    </source>
</reference>